<dbReference type="RefSeq" id="WP_328856999.1">
    <property type="nucleotide sequence ID" value="NZ_CP108021.1"/>
</dbReference>
<feature type="domain" description="VOC" evidence="1">
    <location>
        <begin position="10"/>
        <end position="126"/>
    </location>
</feature>
<sequence>MTEYSAPAGAPIWFDLMSSDPARAAEFYGAVFGWEVEGPPREEFGGYQNFTRAGARVAGLSPWMEQAGGPADIWSVYLHAPDAAATVAAAEKAGATVIVPPMAVGTEGTMAMVADPAGAAIGFWQPADHVGFTTWGEHGAPYWFESQSKDYAASTAFYSTVTGASLLEVGTGGAEDAQGPEHYSQLMYGELGYAGIMDAVKVFPPEVPSFWQFYVTVDDVAAATAEVSRQGGEVLMGGEVTPFGTLASAKDPMGAVFCYASPPEGM</sequence>
<dbReference type="EMBL" id="CP108021">
    <property type="protein sequence ID" value="WUM19502.1"/>
    <property type="molecule type" value="Genomic_DNA"/>
</dbReference>
<dbReference type="PROSITE" id="PS51819">
    <property type="entry name" value="VOC"/>
    <property type="match status" value="2"/>
</dbReference>
<evidence type="ECO:0000313" key="2">
    <source>
        <dbReference type="EMBL" id="WUM19502.1"/>
    </source>
</evidence>
<dbReference type="InterPro" id="IPR004360">
    <property type="entry name" value="Glyas_Fos-R_dOase_dom"/>
</dbReference>
<dbReference type="KEGG" id="whr:OG579_17620"/>
<organism evidence="2 3">
    <name type="scientific">Williamsia herbipolensis</name>
    <dbReference type="NCBI Taxonomy" id="1603258"/>
    <lineage>
        <taxon>Bacteria</taxon>
        <taxon>Bacillati</taxon>
        <taxon>Actinomycetota</taxon>
        <taxon>Actinomycetes</taxon>
        <taxon>Mycobacteriales</taxon>
        <taxon>Nocardiaceae</taxon>
        <taxon>Williamsia</taxon>
    </lineage>
</organism>
<protein>
    <submittedName>
        <fullName evidence="2">VOC family protein</fullName>
    </submittedName>
</protein>
<evidence type="ECO:0000259" key="1">
    <source>
        <dbReference type="PROSITE" id="PS51819"/>
    </source>
</evidence>
<proteinExistence type="predicted"/>
<dbReference type="CDD" id="cd07247">
    <property type="entry name" value="SgaA_N_like"/>
    <property type="match status" value="1"/>
</dbReference>
<dbReference type="InterPro" id="IPR037523">
    <property type="entry name" value="VOC_core"/>
</dbReference>
<reference evidence="2 3" key="1">
    <citation type="submission" date="2022-10" db="EMBL/GenBank/DDBJ databases">
        <title>The complete genomes of actinobacterial strains from the NBC collection.</title>
        <authorList>
            <person name="Joergensen T.S."/>
            <person name="Alvarez Arevalo M."/>
            <person name="Sterndorff E.B."/>
            <person name="Faurdal D."/>
            <person name="Vuksanovic O."/>
            <person name="Mourched A.-S."/>
            <person name="Charusanti P."/>
            <person name="Shaw S."/>
            <person name="Blin K."/>
            <person name="Weber T."/>
        </authorList>
    </citation>
    <scope>NUCLEOTIDE SEQUENCE [LARGE SCALE GENOMIC DNA]</scope>
    <source>
        <strain evidence="2 3">NBC_00319</strain>
    </source>
</reference>
<name>A0AAU4K083_9NOCA</name>
<feature type="domain" description="VOC" evidence="1">
    <location>
        <begin position="140"/>
        <end position="266"/>
    </location>
</feature>
<dbReference type="PANTHER" id="PTHR33993">
    <property type="entry name" value="GLYOXALASE-RELATED"/>
    <property type="match status" value="1"/>
</dbReference>
<dbReference type="InterPro" id="IPR029068">
    <property type="entry name" value="Glyas_Bleomycin-R_OHBP_Dase"/>
</dbReference>
<dbReference type="Pfam" id="PF00903">
    <property type="entry name" value="Glyoxalase"/>
    <property type="match status" value="2"/>
</dbReference>
<dbReference type="AlphaFoldDB" id="A0AAU4K083"/>
<gene>
    <name evidence="2" type="ORF">OG579_17620</name>
</gene>
<dbReference type="Proteomes" id="UP001432128">
    <property type="component" value="Chromosome"/>
</dbReference>
<dbReference type="InterPro" id="IPR052164">
    <property type="entry name" value="Anthracycline_SecMetBiosynth"/>
</dbReference>
<dbReference type="SUPFAM" id="SSF54593">
    <property type="entry name" value="Glyoxalase/Bleomycin resistance protein/Dihydroxybiphenyl dioxygenase"/>
    <property type="match status" value="2"/>
</dbReference>
<evidence type="ECO:0000313" key="3">
    <source>
        <dbReference type="Proteomes" id="UP001432128"/>
    </source>
</evidence>
<dbReference type="Gene3D" id="3.10.180.10">
    <property type="entry name" value="2,3-Dihydroxybiphenyl 1,2-Dioxygenase, domain 1"/>
    <property type="match status" value="2"/>
</dbReference>
<keyword evidence="3" id="KW-1185">Reference proteome</keyword>
<accession>A0AAU4K083</accession>
<dbReference type="PANTHER" id="PTHR33993:SF10">
    <property type="entry name" value="CONSERVED PROTEIN"/>
    <property type="match status" value="1"/>
</dbReference>